<protein>
    <submittedName>
        <fullName evidence="2">Uncharacterized protein</fullName>
    </submittedName>
</protein>
<name>A0A517RD31_9PLAN</name>
<accession>A0A517RD31</accession>
<evidence type="ECO:0000313" key="3">
    <source>
        <dbReference type="Proteomes" id="UP000317171"/>
    </source>
</evidence>
<dbReference type="EMBL" id="CP036269">
    <property type="protein sequence ID" value="QDT41789.1"/>
    <property type="molecule type" value="Genomic_DNA"/>
</dbReference>
<dbReference type="Proteomes" id="UP000317171">
    <property type="component" value="Chromosome"/>
</dbReference>
<feature type="compositionally biased region" description="Basic and acidic residues" evidence="1">
    <location>
        <begin position="27"/>
        <end position="40"/>
    </location>
</feature>
<feature type="region of interest" description="Disordered" evidence="1">
    <location>
        <begin position="26"/>
        <end position="47"/>
    </location>
</feature>
<keyword evidence="3" id="KW-1185">Reference proteome</keyword>
<reference evidence="2 3" key="1">
    <citation type="submission" date="2019-02" db="EMBL/GenBank/DDBJ databases">
        <title>Deep-cultivation of Planctomycetes and their phenomic and genomic characterization uncovers novel biology.</title>
        <authorList>
            <person name="Wiegand S."/>
            <person name="Jogler M."/>
            <person name="Boedeker C."/>
            <person name="Pinto D."/>
            <person name="Vollmers J."/>
            <person name="Rivas-Marin E."/>
            <person name="Kohn T."/>
            <person name="Peeters S.H."/>
            <person name="Heuer A."/>
            <person name="Rast P."/>
            <person name="Oberbeckmann S."/>
            <person name="Bunk B."/>
            <person name="Jeske O."/>
            <person name="Meyerdierks A."/>
            <person name="Storesund J.E."/>
            <person name="Kallscheuer N."/>
            <person name="Luecker S."/>
            <person name="Lage O.M."/>
            <person name="Pohl T."/>
            <person name="Merkel B.J."/>
            <person name="Hornburger P."/>
            <person name="Mueller R.-W."/>
            <person name="Bruemmer F."/>
            <person name="Labrenz M."/>
            <person name="Spormann A.M."/>
            <person name="Op den Camp H."/>
            <person name="Overmann J."/>
            <person name="Amann R."/>
            <person name="Jetten M.S.M."/>
            <person name="Mascher T."/>
            <person name="Medema M.H."/>
            <person name="Devos D.P."/>
            <person name="Kaster A.-K."/>
            <person name="Ovreas L."/>
            <person name="Rohde M."/>
            <person name="Galperin M.Y."/>
            <person name="Jogler C."/>
        </authorList>
    </citation>
    <scope>NUCLEOTIDE SEQUENCE [LARGE SCALE GENOMIC DNA]</scope>
    <source>
        <strain evidence="2 3">Pan241w</strain>
    </source>
</reference>
<dbReference type="RefSeq" id="WP_198000418.1">
    <property type="nucleotide sequence ID" value="NZ_CP036269.1"/>
</dbReference>
<dbReference type="KEGG" id="gaz:Pan241w_18530"/>
<gene>
    <name evidence="2" type="ORF">Pan241w_18530</name>
</gene>
<evidence type="ECO:0000256" key="1">
    <source>
        <dbReference type="SAM" id="MobiDB-lite"/>
    </source>
</evidence>
<evidence type="ECO:0000313" key="2">
    <source>
        <dbReference type="EMBL" id="QDT41789.1"/>
    </source>
</evidence>
<sequence>MISLMEVFGSLMILFVIVLFSHRQIKRSADRKNKENRQEGESGQNSE</sequence>
<dbReference type="AlphaFoldDB" id="A0A517RD31"/>
<proteinExistence type="predicted"/>
<organism evidence="2 3">
    <name type="scientific">Gimesia alba</name>
    <dbReference type="NCBI Taxonomy" id="2527973"/>
    <lineage>
        <taxon>Bacteria</taxon>
        <taxon>Pseudomonadati</taxon>
        <taxon>Planctomycetota</taxon>
        <taxon>Planctomycetia</taxon>
        <taxon>Planctomycetales</taxon>
        <taxon>Planctomycetaceae</taxon>
        <taxon>Gimesia</taxon>
    </lineage>
</organism>